<keyword evidence="1 2" id="KW-0103">Bromodomain</keyword>
<feature type="domain" description="Bromo" evidence="4">
    <location>
        <begin position="553"/>
        <end position="623"/>
    </location>
</feature>
<name>A0AAD5S4C3_9FUNG</name>
<comment type="caution">
    <text evidence="5">The sequence shown here is derived from an EMBL/GenBank/DDBJ whole genome shotgun (WGS) entry which is preliminary data.</text>
</comment>
<dbReference type="AlphaFoldDB" id="A0AAD5S4C3"/>
<dbReference type="PANTHER" id="PTHR45926">
    <property type="entry name" value="OSJNBA0053K19.4 PROTEIN"/>
    <property type="match status" value="1"/>
</dbReference>
<dbReference type="EMBL" id="JADGJD010001767">
    <property type="protein sequence ID" value="KAJ3038085.1"/>
    <property type="molecule type" value="Genomic_DNA"/>
</dbReference>
<dbReference type="Gene3D" id="1.20.920.10">
    <property type="entry name" value="Bromodomain-like"/>
    <property type="match status" value="1"/>
</dbReference>
<evidence type="ECO:0000256" key="1">
    <source>
        <dbReference type="ARBA" id="ARBA00023117"/>
    </source>
</evidence>
<dbReference type="Pfam" id="PF00439">
    <property type="entry name" value="Bromodomain"/>
    <property type="match status" value="1"/>
</dbReference>
<dbReference type="InterPro" id="IPR046341">
    <property type="entry name" value="SET_dom_sf"/>
</dbReference>
<evidence type="ECO:0000256" key="3">
    <source>
        <dbReference type="SAM" id="MobiDB-lite"/>
    </source>
</evidence>
<dbReference type="PRINTS" id="PR00503">
    <property type="entry name" value="BROMODOMAIN"/>
</dbReference>
<feature type="region of interest" description="Disordered" evidence="3">
    <location>
        <begin position="411"/>
        <end position="493"/>
    </location>
</feature>
<dbReference type="SMART" id="SM00297">
    <property type="entry name" value="BROMO"/>
    <property type="match status" value="1"/>
</dbReference>
<gene>
    <name evidence="5" type="primary">ATHP-2</name>
    <name evidence="5" type="ORF">HK097_003281</name>
</gene>
<evidence type="ECO:0000256" key="2">
    <source>
        <dbReference type="PROSITE-ProRule" id="PRU00035"/>
    </source>
</evidence>
<organism evidence="5 6">
    <name type="scientific">Rhizophlyctis rosea</name>
    <dbReference type="NCBI Taxonomy" id="64517"/>
    <lineage>
        <taxon>Eukaryota</taxon>
        <taxon>Fungi</taxon>
        <taxon>Fungi incertae sedis</taxon>
        <taxon>Chytridiomycota</taxon>
        <taxon>Chytridiomycota incertae sedis</taxon>
        <taxon>Chytridiomycetes</taxon>
        <taxon>Rhizophlyctidales</taxon>
        <taxon>Rhizophlyctidaceae</taxon>
        <taxon>Rhizophlyctis</taxon>
    </lineage>
</organism>
<dbReference type="InterPro" id="IPR001487">
    <property type="entry name" value="Bromodomain"/>
</dbReference>
<keyword evidence="6" id="KW-1185">Reference proteome</keyword>
<dbReference type="GO" id="GO:0006325">
    <property type="term" value="P:chromatin organization"/>
    <property type="evidence" value="ECO:0007669"/>
    <property type="project" value="UniProtKB-ARBA"/>
</dbReference>
<dbReference type="SUPFAM" id="SSF82199">
    <property type="entry name" value="SET domain"/>
    <property type="match status" value="1"/>
</dbReference>
<dbReference type="Gene3D" id="2.170.270.10">
    <property type="entry name" value="SET domain"/>
    <property type="match status" value="1"/>
</dbReference>
<dbReference type="PROSITE" id="PS50014">
    <property type="entry name" value="BROMODOMAIN_2"/>
    <property type="match status" value="1"/>
</dbReference>
<feature type="compositionally biased region" description="Polar residues" evidence="3">
    <location>
        <begin position="447"/>
        <end position="475"/>
    </location>
</feature>
<protein>
    <submittedName>
        <fullName evidence="5">Histidine-containing phosphotransfer protein 3</fullName>
    </submittedName>
</protein>
<reference evidence="5" key="1">
    <citation type="submission" date="2020-05" db="EMBL/GenBank/DDBJ databases">
        <title>Phylogenomic resolution of chytrid fungi.</title>
        <authorList>
            <person name="Stajich J.E."/>
            <person name="Amses K."/>
            <person name="Simmons R."/>
            <person name="Seto K."/>
            <person name="Myers J."/>
            <person name="Bonds A."/>
            <person name="Quandt C.A."/>
            <person name="Barry K."/>
            <person name="Liu P."/>
            <person name="Grigoriev I."/>
            <person name="Longcore J.E."/>
            <person name="James T.Y."/>
        </authorList>
    </citation>
    <scope>NUCLEOTIDE SEQUENCE</scope>
    <source>
        <strain evidence="5">JEL0318</strain>
    </source>
</reference>
<feature type="non-terminal residue" evidence="5">
    <location>
        <position position="635"/>
    </location>
</feature>
<proteinExistence type="predicted"/>
<accession>A0AAD5S4C3</accession>
<evidence type="ECO:0000313" key="5">
    <source>
        <dbReference type="EMBL" id="KAJ3038085.1"/>
    </source>
</evidence>
<dbReference type="SUPFAM" id="SSF47370">
    <property type="entry name" value="Bromodomain"/>
    <property type="match status" value="1"/>
</dbReference>
<evidence type="ECO:0000313" key="6">
    <source>
        <dbReference type="Proteomes" id="UP001212841"/>
    </source>
</evidence>
<dbReference type="CDD" id="cd04369">
    <property type="entry name" value="Bromodomain"/>
    <property type="match status" value="1"/>
</dbReference>
<evidence type="ECO:0000259" key="4">
    <source>
        <dbReference type="PROSITE" id="PS50014"/>
    </source>
</evidence>
<dbReference type="InterPro" id="IPR036427">
    <property type="entry name" value="Bromodomain-like_sf"/>
</dbReference>
<sequence length="635" mass="72266">MISSGSDGFDRPRLSKLACIVKKRRLGMWVTEHEEDLYELYAPNPPRNIICHILNPSGGVTQLNSWHELAQTFIRHTYFTLDTTKICVKGIPLENSDPFPIAQYAQSVPVEDDDPRVGLRGHKKVVATQRIKRHQIIGIYEGEVLFEMELSALENILNRVEMEYKSIDYESYKSLEHEIDPDYAAHLGLTRGKYEEGTFKFSDPLVCNGGMAKGYYQWTTEVNDYRENPLAPASQQREDGVPNVKFMEVLILGWPYIFIMSTMDIAPGTELTLCYGEAYWTNMKNHVRDAEVLQKIVRPVADRVTRMDEQFREAINCQEVLLRSLRTIVDVVSEGMEAPSLEEGLRDLLDRLKRGGESAKGQARKLMERLQSVEKLLEPFRGKGVERCLSEFVKMPEGLEQWLGGRKTGGSVVIKEEQRPYETPVTTDGAPDMIHLHDSDAEPSVNGFRSPSQISHSPAPSQRPLSQRSTSQGPSFQRVPSPPPSVQTQASPPFLTQTPATLLTQIPSSQTISTKSRRSTDSRLKFLNLRARIPYDHQTALQKACIPILDDIIKQKDSQPFLEPVDLSTYHWYIDIVSKPMDLSTISTRVLADKYTTLRDFAGDVMLIWENCMKFNEIKSKLWDIAEKMKYFCIK</sequence>
<dbReference type="Proteomes" id="UP001212841">
    <property type="component" value="Unassembled WGS sequence"/>
</dbReference>